<sequence length="90" mass="10810">MEMDRTEKLNIFNDIFFNVMKVDKSKLSDTYMDDDFFGPKINFAPRDLLFLFFEIEKRFNIIIPKDDIINDKFNTINNILNIIYTTKQIS</sequence>
<dbReference type="Proteomes" id="UP001374599">
    <property type="component" value="Unassembled WGS sequence"/>
</dbReference>
<keyword evidence="2" id="KW-1185">Reference proteome</keyword>
<dbReference type="EMBL" id="BTPU01000086">
    <property type="protein sequence ID" value="GMQ64904.1"/>
    <property type="molecule type" value="Genomic_DNA"/>
</dbReference>
<protein>
    <submittedName>
        <fullName evidence="1">Uncharacterized protein</fullName>
    </submittedName>
</protein>
<name>A0ACB5UQU5_9FIRM</name>
<organism evidence="1 2">
    <name type="scientific">Vallitalea maricola</name>
    <dbReference type="NCBI Taxonomy" id="3074433"/>
    <lineage>
        <taxon>Bacteria</taxon>
        <taxon>Bacillati</taxon>
        <taxon>Bacillota</taxon>
        <taxon>Clostridia</taxon>
        <taxon>Lachnospirales</taxon>
        <taxon>Vallitaleaceae</taxon>
        <taxon>Vallitalea</taxon>
    </lineage>
</organism>
<evidence type="ECO:0000313" key="1">
    <source>
        <dbReference type="EMBL" id="GMQ64904.1"/>
    </source>
</evidence>
<gene>
    <name evidence="1" type="ORF">AN2V17_41440</name>
</gene>
<proteinExistence type="predicted"/>
<reference evidence="1" key="1">
    <citation type="submission" date="2023-09" db="EMBL/GenBank/DDBJ databases">
        <title>Vallitalea sediminicola and Vallitalea maricola sp. nov., anaerobic bacteria isolated from marine sediment.</title>
        <authorList>
            <person name="Hirano S."/>
            <person name="Maeda A."/>
            <person name="Terahara T."/>
            <person name="Mori K."/>
            <person name="Hamada M."/>
            <person name="Matsumoto R."/>
            <person name="Kobayashi T."/>
        </authorList>
    </citation>
    <scope>NUCLEOTIDE SEQUENCE</scope>
    <source>
        <strain evidence="1">AN17-2</strain>
    </source>
</reference>
<accession>A0ACB5UQU5</accession>
<evidence type="ECO:0000313" key="2">
    <source>
        <dbReference type="Proteomes" id="UP001374599"/>
    </source>
</evidence>
<comment type="caution">
    <text evidence="1">The sequence shown here is derived from an EMBL/GenBank/DDBJ whole genome shotgun (WGS) entry which is preliminary data.</text>
</comment>